<accession>A0A178N182</accession>
<reference evidence="2 3" key="1">
    <citation type="submission" date="2016-04" db="EMBL/GenBank/DDBJ databases">
        <title>Draft genome sequence of freshwater magnetotactic bacteria Magnetospirillum marisnigri SP-1 and Magnetospirillum moscoviense BB-1.</title>
        <authorList>
            <person name="Koziaeva V."/>
            <person name="Dziuba M.V."/>
            <person name="Ivanov T.M."/>
            <person name="Kuznetsov B."/>
            <person name="Grouzdev D.S."/>
        </authorList>
    </citation>
    <scope>NUCLEOTIDE SEQUENCE [LARGE SCALE GENOMIC DNA]</scope>
    <source>
        <strain evidence="2 3">BB-1</strain>
    </source>
</reference>
<evidence type="ECO:0000313" key="2">
    <source>
        <dbReference type="EMBL" id="OAN61953.1"/>
    </source>
</evidence>
<dbReference type="EMBL" id="LWQU01000051">
    <property type="protein sequence ID" value="OAN61953.1"/>
    <property type="molecule type" value="Genomic_DNA"/>
</dbReference>
<name>A0A178N182_9PROT</name>
<feature type="compositionally biased region" description="Polar residues" evidence="1">
    <location>
        <begin position="90"/>
        <end position="113"/>
    </location>
</feature>
<comment type="caution">
    <text evidence="2">The sequence shown here is derived from an EMBL/GenBank/DDBJ whole genome shotgun (WGS) entry which is preliminary data.</text>
</comment>
<evidence type="ECO:0000313" key="3">
    <source>
        <dbReference type="Proteomes" id="UP000078543"/>
    </source>
</evidence>
<feature type="region of interest" description="Disordered" evidence="1">
    <location>
        <begin position="150"/>
        <end position="180"/>
    </location>
</feature>
<gene>
    <name evidence="2" type="ORF">A6A05_19325</name>
</gene>
<feature type="region of interest" description="Disordered" evidence="1">
    <location>
        <begin position="88"/>
        <end position="113"/>
    </location>
</feature>
<evidence type="ECO:0000256" key="1">
    <source>
        <dbReference type="SAM" id="MobiDB-lite"/>
    </source>
</evidence>
<keyword evidence="3" id="KW-1185">Reference proteome</keyword>
<dbReference type="AlphaFoldDB" id="A0A178N182"/>
<dbReference type="Proteomes" id="UP000078543">
    <property type="component" value="Unassembled WGS sequence"/>
</dbReference>
<proteinExistence type="predicted"/>
<sequence length="180" mass="19582">MANGATVLALTDLACFATAFEAALLYGETEGWTDSLTEVSEKSFAMLSLHLEVAKAGAAWNSDWDIDLVADLMIAASPLDQIVDKVADNSPHQSGMSVGAESSSAHLHPSPQMSQVQYHKQTTTLWDGRESLFLKLWSVLSRTTATWSSVKTSKPTSTVKRSKKARRSRGEDDPILEALR</sequence>
<feature type="compositionally biased region" description="Low complexity" evidence="1">
    <location>
        <begin position="150"/>
        <end position="159"/>
    </location>
</feature>
<organism evidence="2 3">
    <name type="scientific">Magnetospirillum moscoviense</name>
    <dbReference type="NCBI Taxonomy" id="1437059"/>
    <lineage>
        <taxon>Bacteria</taxon>
        <taxon>Pseudomonadati</taxon>
        <taxon>Pseudomonadota</taxon>
        <taxon>Alphaproteobacteria</taxon>
        <taxon>Rhodospirillales</taxon>
        <taxon>Rhodospirillaceae</taxon>
        <taxon>Magnetospirillum</taxon>
    </lineage>
</organism>
<protein>
    <submittedName>
        <fullName evidence="2">Uncharacterized protein</fullName>
    </submittedName>
</protein>